<dbReference type="EMBL" id="JOKZ01000495">
    <property type="protein sequence ID" value="KKO97850.1"/>
    <property type="molecule type" value="Genomic_DNA"/>
</dbReference>
<evidence type="ECO:0000313" key="1">
    <source>
        <dbReference type="EMBL" id="KKO97850.1"/>
    </source>
</evidence>
<gene>
    <name evidence="1" type="ORF">THAR02_10037</name>
</gene>
<proteinExistence type="predicted"/>
<name>A0A0F9WXG5_TRIHA</name>
<protein>
    <submittedName>
        <fullName evidence="1">Uncharacterized protein</fullName>
    </submittedName>
</protein>
<evidence type="ECO:0000313" key="2">
    <source>
        <dbReference type="Proteomes" id="UP000034112"/>
    </source>
</evidence>
<accession>A0A0F9WXG5</accession>
<dbReference type="OrthoDB" id="3565477at2759"/>
<feature type="non-terminal residue" evidence="1">
    <location>
        <position position="1"/>
    </location>
</feature>
<dbReference type="AlphaFoldDB" id="A0A0F9WXG5"/>
<sequence>TQVFNANGPLVTTTTTFTFYEFTGFTTTTTSTAATATSCPVSPAGASCFRLAVQGGSWLEGSYLGINLQGSHNYAGINRAGTEASSWEPGVYTETFYLDANGHLVVPAGGGRSPYVMLDVDQNAPYIQRAPLMGLPQYFASYWQHVDVAKCVIDASDICHKTLTCQLRDQIGFYVRQPFYQAWETSPDYQFDLDECESGDGPCPPTKPSGLGWYDALSLYRITWGNPTGDSQYIPVTLGVEDAPCPCDFLNVNYMGYE</sequence>
<dbReference type="Proteomes" id="UP000034112">
    <property type="component" value="Unassembled WGS sequence"/>
</dbReference>
<reference evidence="2" key="1">
    <citation type="journal article" date="2015" name="Genome Announc.">
        <title>Draft whole-genome sequence of the biocontrol agent Trichoderma harzianum T6776.</title>
        <authorList>
            <person name="Baroncelli R."/>
            <person name="Piaggeschi G."/>
            <person name="Fiorini L."/>
            <person name="Bertolini E."/>
            <person name="Zapparata A."/>
            <person name="Pe M.E."/>
            <person name="Sarrocco S."/>
            <person name="Vannacci G."/>
        </authorList>
    </citation>
    <scope>NUCLEOTIDE SEQUENCE [LARGE SCALE GENOMIC DNA]</scope>
    <source>
        <strain evidence="2">T6776</strain>
    </source>
</reference>
<organism evidence="1 2">
    <name type="scientific">Trichoderma harzianum</name>
    <name type="common">Hypocrea lixii</name>
    <dbReference type="NCBI Taxonomy" id="5544"/>
    <lineage>
        <taxon>Eukaryota</taxon>
        <taxon>Fungi</taxon>
        <taxon>Dikarya</taxon>
        <taxon>Ascomycota</taxon>
        <taxon>Pezizomycotina</taxon>
        <taxon>Sordariomycetes</taxon>
        <taxon>Hypocreomycetidae</taxon>
        <taxon>Hypocreales</taxon>
        <taxon>Hypocreaceae</taxon>
        <taxon>Trichoderma</taxon>
    </lineage>
</organism>
<comment type="caution">
    <text evidence="1">The sequence shown here is derived from an EMBL/GenBank/DDBJ whole genome shotgun (WGS) entry which is preliminary data.</text>
</comment>